<keyword evidence="3" id="KW-1185">Reference proteome</keyword>
<evidence type="ECO:0000313" key="2">
    <source>
        <dbReference type="EMBL" id="QTA89098.1"/>
    </source>
</evidence>
<protein>
    <recommendedName>
        <fullName evidence="1">Contractile injection system tube protein N-terminal domain-containing protein</fullName>
    </recommendedName>
</protein>
<evidence type="ECO:0000313" key="3">
    <source>
        <dbReference type="Proteomes" id="UP000663722"/>
    </source>
</evidence>
<dbReference type="AlphaFoldDB" id="A0A975GQM2"/>
<dbReference type="Proteomes" id="UP000663722">
    <property type="component" value="Chromosome"/>
</dbReference>
<dbReference type="EMBL" id="CP061800">
    <property type="protein sequence ID" value="QTA89098.1"/>
    <property type="molecule type" value="Genomic_DNA"/>
</dbReference>
<evidence type="ECO:0000259" key="1">
    <source>
        <dbReference type="Pfam" id="PF19266"/>
    </source>
</evidence>
<accession>A0A975GQM2</accession>
<organism evidence="2 3">
    <name type="scientific">Desulfonema magnum</name>
    <dbReference type="NCBI Taxonomy" id="45655"/>
    <lineage>
        <taxon>Bacteria</taxon>
        <taxon>Pseudomonadati</taxon>
        <taxon>Thermodesulfobacteriota</taxon>
        <taxon>Desulfobacteria</taxon>
        <taxon>Desulfobacterales</taxon>
        <taxon>Desulfococcaceae</taxon>
        <taxon>Desulfonema</taxon>
    </lineage>
</organism>
<dbReference type="RefSeq" id="WP_207677876.1">
    <property type="nucleotide sequence ID" value="NZ_CP061800.1"/>
</dbReference>
<proteinExistence type="predicted"/>
<dbReference type="InterPro" id="IPR045361">
    <property type="entry name" value="CIS_tube_prot_N"/>
</dbReference>
<reference evidence="2" key="1">
    <citation type="journal article" date="2021" name="Microb. Physiol.">
        <title>Proteogenomic Insights into the Physiology of Marine, Sulfate-Reducing, Filamentous Desulfonema limicola and Desulfonema magnum.</title>
        <authorList>
            <person name="Schnaars V."/>
            <person name="Wohlbrand L."/>
            <person name="Scheve S."/>
            <person name="Hinrichs C."/>
            <person name="Reinhardt R."/>
            <person name="Rabus R."/>
        </authorList>
    </citation>
    <scope>NUCLEOTIDE SEQUENCE</scope>
    <source>
        <strain evidence="2">4be13</strain>
    </source>
</reference>
<feature type="domain" description="Contractile injection system tube protein N-terminal" evidence="1">
    <location>
        <begin position="33"/>
        <end position="170"/>
    </location>
</feature>
<dbReference type="KEGG" id="dmm:dnm_051460"/>
<gene>
    <name evidence="2" type="ORF">dnm_051460</name>
</gene>
<name>A0A975GQM2_9BACT</name>
<dbReference type="Pfam" id="PF19266">
    <property type="entry name" value="CIS_tube"/>
    <property type="match status" value="1"/>
</dbReference>
<sequence>MDRISPKLWKGCLVTLPPVGSGVSLGNAVPRGVIFQFNPESLEHSMTARITEKPPIQFKDFPEEEVVLEAHFDATDDMADSDTIPTGLGISRELAALELMLYPGVLSVIRGMALSNTGTIEISELSVPLTLFIWGVKWIVPVQITDVTITEKAFNENLVPIRAEATITFKVLSYGDFKSFKNLGFMTFLTHHSYKELLSGYNLENFRNMSKYWHKPPLQFG</sequence>